<dbReference type="InterPro" id="IPR049304">
    <property type="entry name" value="Gly_rich_dom"/>
</dbReference>
<name>A0A6J7U1E6_9ZZZZ</name>
<proteinExistence type="predicted"/>
<feature type="domain" description="Glycine-rich" evidence="1">
    <location>
        <begin position="223"/>
        <end position="328"/>
    </location>
</feature>
<gene>
    <name evidence="2" type="ORF">UFOPK2289_00477</name>
    <name evidence="3" type="ORF">UFOPK2822_01220</name>
    <name evidence="4" type="ORF">UFOPK3346_00841</name>
    <name evidence="5" type="ORF">UFOPK3670_00881</name>
    <name evidence="6" type="ORF">UFOPK4308_00928</name>
</gene>
<evidence type="ECO:0000313" key="5">
    <source>
        <dbReference type="EMBL" id="CAB4924466.1"/>
    </source>
</evidence>
<dbReference type="EMBL" id="CAFBLE010000005">
    <property type="protein sequence ID" value="CAB4867659.1"/>
    <property type="molecule type" value="Genomic_DNA"/>
</dbReference>
<dbReference type="Pfam" id="PF21722">
    <property type="entry name" value="Gly_rich_2"/>
    <property type="match status" value="1"/>
</dbReference>
<dbReference type="EMBL" id="CAFBQL010000005">
    <property type="protein sequence ID" value="CAB5059515.1"/>
    <property type="molecule type" value="Genomic_DNA"/>
</dbReference>
<evidence type="ECO:0000259" key="1">
    <source>
        <dbReference type="Pfam" id="PF21722"/>
    </source>
</evidence>
<dbReference type="EMBL" id="CAFBMV010000005">
    <property type="protein sequence ID" value="CAB4924466.1"/>
    <property type="molecule type" value="Genomic_DNA"/>
</dbReference>
<dbReference type="EMBL" id="CAEZWT010000008">
    <property type="protein sequence ID" value="CAB4660580.1"/>
    <property type="molecule type" value="Genomic_DNA"/>
</dbReference>
<evidence type="ECO:0000313" key="2">
    <source>
        <dbReference type="EMBL" id="CAB4660580.1"/>
    </source>
</evidence>
<reference evidence="6" key="1">
    <citation type="submission" date="2020-05" db="EMBL/GenBank/DDBJ databases">
        <authorList>
            <person name="Chiriac C."/>
            <person name="Salcher M."/>
            <person name="Ghai R."/>
            <person name="Kavagutti S V."/>
        </authorList>
    </citation>
    <scope>NUCLEOTIDE SEQUENCE</scope>
</reference>
<dbReference type="EMBL" id="CAEZZC010000018">
    <property type="protein sequence ID" value="CAB4757268.1"/>
    <property type="molecule type" value="Genomic_DNA"/>
</dbReference>
<protein>
    <submittedName>
        <fullName evidence="6">Unannotated protein</fullName>
    </submittedName>
</protein>
<dbReference type="AlphaFoldDB" id="A0A6J7U1E6"/>
<sequence>MEHENRQKRKFRQIAVGIAILIVGAIGSSLAASIDINGGNNVEFGQGTYQISACDEWVHIDMGKSEAIYPLGTGGDSRVNSLIIKGLDPLACKNTNFRIQAYKTGDAEGSPRPLYTDASLQNTTTSVTLSIDAGGNVEMVNEGNTSIGLGDVDHQLDYNDSTGEYTISFPNNPVSLVGDINYVKIDSAPFSSATGSCGAAAADRSTIKVFYNATGYCVIEFKSGTNTFTVPAGVTSIEYLVVGGGGEGGNGRGGGGGAGEFISGTLSPLETSYSISVGAGGTSAATPSGDYGTPGNDGASSSLGSTVVALGGGGGGGVISRTPTDGGFDGRAGGSGGGAGINFEPYYWSAGATNSGTVPVGGTSYKNVGAASTSANADDLHRASGGGGGAGHAGYSGGCLVAGNGLPACSTAGSGGESPNGGEGRTSEIVGMIVTYAAGGGGAVGITESEFSTGAYFSASGGIGGSSIGGNGAYYLHYSGTSGLANTGSGGGGGIQGGSSGDGGSGVVIVRYLR</sequence>
<evidence type="ECO:0000313" key="6">
    <source>
        <dbReference type="EMBL" id="CAB5059515.1"/>
    </source>
</evidence>
<accession>A0A6J7U1E6</accession>
<evidence type="ECO:0000313" key="3">
    <source>
        <dbReference type="EMBL" id="CAB4757268.1"/>
    </source>
</evidence>
<organism evidence="6">
    <name type="scientific">freshwater metagenome</name>
    <dbReference type="NCBI Taxonomy" id="449393"/>
    <lineage>
        <taxon>unclassified sequences</taxon>
        <taxon>metagenomes</taxon>
        <taxon>ecological metagenomes</taxon>
    </lineage>
</organism>
<evidence type="ECO:0000313" key="4">
    <source>
        <dbReference type="EMBL" id="CAB4867659.1"/>
    </source>
</evidence>